<accession>A0AAE0E9Q8</accession>
<protein>
    <recommendedName>
        <fullName evidence="1">Gelsolin-like domain-containing protein</fullName>
    </recommendedName>
</protein>
<dbReference type="SUPFAM" id="SSF55753">
    <property type="entry name" value="Actin depolymerizing proteins"/>
    <property type="match status" value="1"/>
</dbReference>
<comment type="caution">
    <text evidence="2">The sequence shown here is derived from an EMBL/GenBank/DDBJ whole genome shotgun (WGS) entry which is preliminary data.</text>
</comment>
<organism evidence="2 3">
    <name type="scientific">Dipteronia sinensis</name>
    <dbReference type="NCBI Taxonomy" id="43782"/>
    <lineage>
        <taxon>Eukaryota</taxon>
        <taxon>Viridiplantae</taxon>
        <taxon>Streptophyta</taxon>
        <taxon>Embryophyta</taxon>
        <taxon>Tracheophyta</taxon>
        <taxon>Spermatophyta</taxon>
        <taxon>Magnoliopsida</taxon>
        <taxon>eudicotyledons</taxon>
        <taxon>Gunneridae</taxon>
        <taxon>Pentapetalae</taxon>
        <taxon>rosids</taxon>
        <taxon>malvids</taxon>
        <taxon>Sapindales</taxon>
        <taxon>Sapindaceae</taxon>
        <taxon>Hippocastanoideae</taxon>
        <taxon>Acereae</taxon>
        <taxon>Dipteronia</taxon>
    </lineage>
</organism>
<dbReference type="GO" id="GO:0051015">
    <property type="term" value="F:actin filament binding"/>
    <property type="evidence" value="ECO:0007669"/>
    <property type="project" value="InterPro"/>
</dbReference>
<dbReference type="InterPro" id="IPR007122">
    <property type="entry name" value="Villin/Gelsolin"/>
</dbReference>
<evidence type="ECO:0000313" key="3">
    <source>
        <dbReference type="Proteomes" id="UP001281410"/>
    </source>
</evidence>
<dbReference type="InterPro" id="IPR007123">
    <property type="entry name" value="Gelsolin-like_dom"/>
</dbReference>
<proteinExistence type="predicted"/>
<dbReference type="InterPro" id="IPR029006">
    <property type="entry name" value="ADF-H/Gelsolin-like_dom_sf"/>
</dbReference>
<dbReference type="AlphaFoldDB" id="A0AAE0E9Q8"/>
<dbReference type="PANTHER" id="PTHR11977">
    <property type="entry name" value="VILLIN"/>
    <property type="match status" value="1"/>
</dbReference>
<dbReference type="Gene3D" id="3.40.20.10">
    <property type="entry name" value="Severin"/>
    <property type="match status" value="1"/>
</dbReference>
<evidence type="ECO:0000313" key="2">
    <source>
        <dbReference type="EMBL" id="KAK3220251.1"/>
    </source>
</evidence>
<keyword evidence="3" id="KW-1185">Reference proteome</keyword>
<dbReference type="Proteomes" id="UP001281410">
    <property type="component" value="Unassembled WGS sequence"/>
</dbReference>
<reference evidence="2" key="1">
    <citation type="journal article" date="2023" name="Plant J.">
        <title>Genome sequences and population genomics provide insights into the demographic history, inbreeding, and mutation load of two 'living fossil' tree species of Dipteronia.</title>
        <authorList>
            <person name="Feng Y."/>
            <person name="Comes H.P."/>
            <person name="Chen J."/>
            <person name="Zhu S."/>
            <person name="Lu R."/>
            <person name="Zhang X."/>
            <person name="Li P."/>
            <person name="Qiu J."/>
            <person name="Olsen K.M."/>
            <person name="Qiu Y."/>
        </authorList>
    </citation>
    <scope>NUCLEOTIDE SEQUENCE</scope>
    <source>
        <strain evidence="2">NBL</strain>
    </source>
</reference>
<feature type="domain" description="Gelsolin-like" evidence="1">
    <location>
        <begin position="28"/>
        <end position="65"/>
    </location>
</feature>
<dbReference type="EMBL" id="JANJYJ010000004">
    <property type="protein sequence ID" value="KAK3220251.1"/>
    <property type="molecule type" value="Genomic_DNA"/>
</dbReference>
<name>A0AAE0E9Q8_9ROSI</name>
<sequence>MFWIPYNLRGPGTCEEAAGTDKGNLKVTEMYNFSQDDLMTEDIFMLDCHSKIFVWVGEQVDSKNKMLALTIGEIGNSFQRKLAILKKGGTPIKHMTYLEYVPQEVLYTRLCESGKSPIGINIGDTSIGICIGDIKQSNAKPILPLGGGEGYTLSYLEKSLNEKSNGGEVYDYGWFKPYNVFSPQVLEPSSMTASEMSHILNDLEEANSVYCFLFGYSADRRHTSDKDNVLFSIPRHGTDKAVRRLGQLCNCEIVVL</sequence>
<evidence type="ECO:0000259" key="1">
    <source>
        <dbReference type="Pfam" id="PF00626"/>
    </source>
</evidence>
<dbReference type="GO" id="GO:0051014">
    <property type="term" value="P:actin filament severing"/>
    <property type="evidence" value="ECO:0007669"/>
    <property type="project" value="TreeGrafter"/>
</dbReference>
<gene>
    <name evidence="2" type="ORF">Dsin_014221</name>
</gene>
<dbReference type="Pfam" id="PF00626">
    <property type="entry name" value="Gelsolin"/>
    <property type="match status" value="1"/>
</dbReference>
<dbReference type="PANTHER" id="PTHR11977:SF138">
    <property type="entry name" value="VILLIN-4"/>
    <property type="match status" value="1"/>
</dbReference>